<dbReference type="Proteomes" id="UP000295719">
    <property type="component" value="Unassembled WGS sequence"/>
</dbReference>
<sequence length="237" mass="26912">MIMMISAVGFETLHQTASMSSRELAEMAGTSHAEVKRLIKSLETTGRVSQPMAVAEYQRDGQRYQEYQLNQRDSLTVIARLSPAFTPMVLDHWQERELMHDLPDFTNPAVAARAWAVEYERRQAAERQVAAIGSKADFFDRYVTVNGAMGFRQVCKLLQAKETDFRHLLLERHIMYRLAGVLTPYQQHLDAGRFEVHTGTSQRSHTFSQARFTAKGVKWIAELWATHAAAQKKNAAA</sequence>
<dbReference type="AlphaFoldDB" id="A0A4R3Z463"/>
<evidence type="ECO:0000313" key="2">
    <source>
        <dbReference type="EMBL" id="TCV98749.1"/>
    </source>
</evidence>
<organism evidence="2 3">
    <name type="scientific">Biostraticola tofi</name>
    <dbReference type="NCBI Taxonomy" id="466109"/>
    <lineage>
        <taxon>Bacteria</taxon>
        <taxon>Pseudomonadati</taxon>
        <taxon>Pseudomonadota</taxon>
        <taxon>Gammaproteobacteria</taxon>
        <taxon>Enterobacterales</taxon>
        <taxon>Bruguierivoracaceae</taxon>
        <taxon>Biostraticola</taxon>
    </lineage>
</organism>
<protein>
    <submittedName>
        <fullName evidence="2">Phage antirepressor YoqD-like protein</fullName>
    </submittedName>
</protein>
<evidence type="ECO:0000259" key="1">
    <source>
        <dbReference type="Pfam" id="PF03374"/>
    </source>
</evidence>
<keyword evidence="3" id="KW-1185">Reference proteome</keyword>
<reference evidence="2 3" key="1">
    <citation type="submission" date="2019-03" db="EMBL/GenBank/DDBJ databases">
        <title>Genomic Encyclopedia of Type Strains, Phase IV (KMG-IV): sequencing the most valuable type-strain genomes for metagenomic binning, comparative biology and taxonomic classification.</title>
        <authorList>
            <person name="Goeker M."/>
        </authorList>
    </citation>
    <scope>NUCLEOTIDE SEQUENCE [LARGE SCALE GENOMIC DNA]</scope>
    <source>
        <strain evidence="2 3">DSM 19580</strain>
    </source>
</reference>
<gene>
    <name evidence="2" type="ORF">EDC52_10268</name>
</gene>
<dbReference type="InterPro" id="IPR005039">
    <property type="entry name" value="Ant_C"/>
</dbReference>
<accession>A0A4R3Z463</accession>
<dbReference type="Pfam" id="PF03374">
    <property type="entry name" value="ANT"/>
    <property type="match status" value="1"/>
</dbReference>
<dbReference type="GO" id="GO:0003677">
    <property type="term" value="F:DNA binding"/>
    <property type="evidence" value="ECO:0007669"/>
    <property type="project" value="InterPro"/>
</dbReference>
<evidence type="ECO:0000313" key="3">
    <source>
        <dbReference type="Proteomes" id="UP000295719"/>
    </source>
</evidence>
<proteinExistence type="predicted"/>
<dbReference type="EMBL" id="SMCR01000002">
    <property type="protein sequence ID" value="TCV98749.1"/>
    <property type="molecule type" value="Genomic_DNA"/>
</dbReference>
<name>A0A4R3Z463_9GAMM</name>
<comment type="caution">
    <text evidence="2">The sequence shown here is derived from an EMBL/GenBank/DDBJ whole genome shotgun (WGS) entry which is preliminary data.</text>
</comment>
<feature type="domain" description="Antirepressor protein C-terminal" evidence="1">
    <location>
        <begin position="126"/>
        <end position="225"/>
    </location>
</feature>